<dbReference type="Proteomes" id="UP000034182">
    <property type="component" value="Unassembled WGS sequence"/>
</dbReference>
<feature type="compositionally biased region" description="Basic and acidic residues" evidence="1">
    <location>
        <begin position="134"/>
        <end position="179"/>
    </location>
</feature>
<proteinExistence type="predicted"/>
<comment type="caution">
    <text evidence="2">The sequence shown here is derived from an EMBL/GenBank/DDBJ whole genome shotgun (WGS) entry which is preliminary data.</text>
</comment>
<evidence type="ECO:0000256" key="1">
    <source>
        <dbReference type="SAM" id="MobiDB-lite"/>
    </source>
</evidence>
<evidence type="ECO:0000313" key="3">
    <source>
        <dbReference type="Proteomes" id="UP000034182"/>
    </source>
</evidence>
<name>A0A0G2E121_9PEZI</name>
<organism evidence="2 3">
    <name type="scientific">Diplodia seriata</name>
    <dbReference type="NCBI Taxonomy" id="420778"/>
    <lineage>
        <taxon>Eukaryota</taxon>
        <taxon>Fungi</taxon>
        <taxon>Dikarya</taxon>
        <taxon>Ascomycota</taxon>
        <taxon>Pezizomycotina</taxon>
        <taxon>Dothideomycetes</taxon>
        <taxon>Dothideomycetes incertae sedis</taxon>
        <taxon>Botryosphaeriales</taxon>
        <taxon>Botryosphaeriaceae</taxon>
        <taxon>Diplodia</taxon>
    </lineage>
</organism>
<protein>
    <submittedName>
        <fullName evidence="2">Uncharacterized protein</fullName>
    </submittedName>
</protein>
<dbReference type="EMBL" id="LAQI01000164">
    <property type="protein sequence ID" value="KKY16767.1"/>
    <property type="molecule type" value="Genomic_DNA"/>
</dbReference>
<evidence type="ECO:0000313" key="2">
    <source>
        <dbReference type="EMBL" id="KKY16767.1"/>
    </source>
</evidence>
<gene>
    <name evidence="2" type="ORF">UCDDS831_g06831</name>
</gene>
<sequence length="179" mass="19649">MSLKAYAPHVTLGSKPLSTGTAQELIANYLNESESNPHLHPDALLTTSDVQYAPAGVSKGGIIMHNLRRVEAGLRGEVLKPEVPEVADDMVLDDMADNTQKRMHADQEQQEEGIEVGEIGQRTNVVAEGGDIPKVVEEDGARTLGKSKTDKDARKKAKKERERQQKLEKEAKRKNNSEA</sequence>
<feature type="region of interest" description="Disordered" evidence="1">
    <location>
        <begin position="121"/>
        <end position="179"/>
    </location>
</feature>
<reference evidence="2 3" key="1">
    <citation type="submission" date="2015-03" db="EMBL/GenBank/DDBJ databases">
        <authorList>
            <person name="Morales-Cruz A."/>
            <person name="Amrine K.C."/>
            <person name="Cantu D."/>
        </authorList>
    </citation>
    <scope>NUCLEOTIDE SEQUENCE [LARGE SCALE GENOMIC DNA]</scope>
    <source>
        <strain evidence="2">DS831</strain>
    </source>
</reference>
<reference evidence="2 3" key="2">
    <citation type="submission" date="2015-05" db="EMBL/GenBank/DDBJ databases">
        <title>Distinctive expansion of gene families associated with plant cell wall degradation and secondary metabolism in the genomes of grapevine trunk pathogens.</title>
        <authorList>
            <person name="Lawrence D.P."/>
            <person name="Travadon R."/>
            <person name="Rolshausen P.E."/>
            <person name="Baumgartner K."/>
        </authorList>
    </citation>
    <scope>NUCLEOTIDE SEQUENCE [LARGE SCALE GENOMIC DNA]</scope>
    <source>
        <strain evidence="2">DS831</strain>
    </source>
</reference>
<accession>A0A0G2E121</accession>
<dbReference type="AlphaFoldDB" id="A0A0G2E121"/>